<reference key="2">
    <citation type="submission" date="2011-04" db="EMBL/GenBank/DDBJ databases">
        <title>Complete sequence of chromosome of Haliscomenobacter hydrossis DSM 1100.</title>
        <authorList>
            <consortium name="US DOE Joint Genome Institute (JGI-PGF)"/>
            <person name="Lucas S."/>
            <person name="Han J."/>
            <person name="Lapidus A."/>
            <person name="Bruce D."/>
            <person name="Goodwin L."/>
            <person name="Pitluck S."/>
            <person name="Peters L."/>
            <person name="Kyrpides N."/>
            <person name="Mavromatis K."/>
            <person name="Ivanova N."/>
            <person name="Ovchinnikova G."/>
            <person name="Pagani I."/>
            <person name="Daligault H."/>
            <person name="Detter J.C."/>
            <person name="Han C."/>
            <person name="Land M."/>
            <person name="Hauser L."/>
            <person name="Markowitz V."/>
            <person name="Cheng J.-F."/>
            <person name="Hugenholtz P."/>
            <person name="Woyke T."/>
            <person name="Wu D."/>
            <person name="Verbarg S."/>
            <person name="Frueling A."/>
            <person name="Brambilla E."/>
            <person name="Klenk H.-P."/>
            <person name="Eisen J.A."/>
        </authorList>
    </citation>
    <scope>NUCLEOTIDE SEQUENCE</scope>
    <source>
        <strain>DSM 1100</strain>
    </source>
</reference>
<dbReference type="InterPro" id="IPR016155">
    <property type="entry name" value="Mopterin_synth/thiamin_S_b"/>
</dbReference>
<dbReference type="STRING" id="760192.Halhy_2124"/>
<evidence type="ECO:0000256" key="3">
    <source>
        <dbReference type="ARBA" id="ARBA00024247"/>
    </source>
</evidence>
<dbReference type="GO" id="GO:1990133">
    <property type="term" value="C:molybdopterin adenylyltransferase complex"/>
    <property type="evidence" value="ECO:0007669"/>
    <property type="project" value="TreeGrafter"/>
</dbReference>
<dbReference type="InterPro" id="IPR044672">
    <property type="entry name" value="MOCS2A"/>
</dbReference>
<evidence type="ECO:0000256" key="1">
    <source>
        <dbReference type="ARBA" id="ARBA00022741"/>
    </source>
</evidence>
<dbReference type="UniPathway" id="UPA00344"/>
<dbReference type="InterPro" id="IPR003749">
    <property type="entry name" value="ThiS/MoaD-like"/>
</dbReference>
<evidence type="ECO:0000256" key="2">
    <source>
        <dbReference type="ARBA" id="ARBA00024200"/>
    </source>
</evidence>
<protein>
    <recommendedName>
        <fullName evidence="3">Molybdopterin synthase sulfur carrier subunit</fullName>
    </recommendedName>
</protein>
<dbReference type="SUPFAM" id="SSF54285">
    <property type="entry name" value="MoaD/ThiS"/>
    <property type="match status" value="1"/>
</dbReference>
<dbReference type="InterPro" id="IPR012675">
    <property type="entry name" value="Beta-grasp_dom_sf"/>
</dbReference>
<dbReference type="GO" id="GO:0000166">
    <property type="term" value="F:nucleotide binding"/>
    <property type="evidence" value="ECO:0007669"/>
    <property type="project" value="UniProtKB-KW"/>
</dbReference>
<dbReference type="Gene3D" id="3.10.20.30">
    <property type="match status" value="1"/>
</dbReference>
<proteinExistence type="inferred from homology"/>
<name>F4KRQ5_HALH1</name>
<dbReference type="CDD" id="cd00754">
    <property type="entry name" value="Ubl_MoaD"/>
    <property type="match status" value="1"/>
</dbReference>
<dbReference type="EMBL" id="CP002691">
    <property type="protein sequence ID" value="AEE50009.1"/>
    <property type="molecule type" value="Genomic_DNA"/>
</dbReference>
<keyword evidence="1" id="KW-0547">Nucleotide-binding</keyword>
<dbReference type="RefSeq" id="WP_013764562.1">
    <property type="nucleotide sequence ID" value="NC_015510.1"/>
</dbReference>
<dbReference type="AlphaFoldDB" id="F4KRQ5"/>
<gene>
    <name evidence="4" type="ordered locus">Halhy_2124</name>
</gene>
<keyword evidence="5" id="KW-1185">Reference proteome</keyword>
<comment type="similarity">
    <text evidence="2">Belongs to the MoaD family.</text>
</comment>
<dbReference type="Proteomes" id="UP000008461">
    <property type="component" value="Chromosome"/>
</dbReference>
<dbReference type="PANTHER" id="PTHR33359">
    <property type="entry name" value="MOLYBDOPTERIN SYNTHASE SULFUR CARRIER SUBUNIT"/>
    <property type="match status" value="1"/>
</dbReference>
<evidence type="ECO:0000313" key="4">
    <source>
        <dbReference type="EMBL" id="AEE50009.1"/>
    </source>
</evidence>
<dbReference type="HOGENOM" id="CLU_114601_4_3_10"/>
<organism evidence="4 5">
    <name type="scientific">Haliscomenobacter hydrossis (strain ATCC 27775 / DSM 1100 / LMG 10767 / O)</name>
    <dbReference type="NCBI Taxonomy" id="760192"/>
    <lineage>
        <taxon>Bacteria</taxon>
        <taxon>Pseudomonadati</taxon>
        <taxon>Bacteroidota</taxon>
        <taxon>Saprospiria</taxon>
        <taxon>Saprospirales</taxon>
        <taxon>Haliscomenobacteraceae</taxon>
        <taxon>Haliscomenobacter</taxon>
    </lineage>
</organism>
<accession>F4KRQ5</accession>
<dbReference type="eggNOG" id="COG1977">
    <property type="taxonomic scope" value="Bacteria"/>
</dbReference>
<dbReference type="Pfam" id="PF02597">
    <property type="entry name" value="ThiS"/>
    <property type="match status" value="1"/>
</dbReference>
<dbReference type="GO" id="GO:0006777">
    <property type="term" value="P:Mo-molybdopterin cofactor biosynthetic process"/>
    <property type="evidence" value="ECO:0007669"/>
    <property type="project" value="InterPro"/>
</dbReference>
<dbReference type="PANTHER" id="PTHR33359:SF1">
    <property type="entry name" value="MOLYBDOPTERIN SYNTHASE SULFUR CARRIER SUBUNIT"/>
    <property type="match status" value="1"/>
</dbReference>
<reference evidence="4 5" key="1">
    <citation type="journal article" date="2011" name="Stand. Genomic Sci.">
        <title>Complete genome sequence of Haliscomenobacter hydrossis type strain (O).</title>
        <authorList>
            <consortium name="US DOE Joint Genome Institute (JGI-PGF)"/>
            <person name="Daligault H."/>
            <person name="Lapidus A."/>
            <person name="Zeytun A."/>
            <person name="Nolan M."/>
            <person name="Lucas S."/>
            <person name="Del Rio T.G."/>
            <person name="Tice H."/>
            <person name="Cheng J.F."/>
            <person name="Tapia R."/>
            <person name="Han C."/>
            <person name="Goodwin L."/>
            <person name="Pitluck S."/>
            <person name="Liolios K."/>
            <person name="Pagani I."/>
            <person name="Ivanova N."/>
            <person name="Huntemann M."/>
            <person name="Mavromatis K."/>
            <person name="Mikhailova N."/>
            <person name="Pati A."/>
            <person name="Chen A."/>
            <person name="Palaniappan K."/>
            <person name="Land M."/>
            <person name="Hauser L."/>
            <person name="Brambilla E.M."/>
            <person name="Rohde M."/>
            <person name="Verbarg S."/>
            <person name="Goker M."/>
            <person name="Bristow J."/>
            <person name="Eisen J.A."/>
            <person name="Markowitz V."/>
            <person name="Hugenholtz P."/>
            <person name="Kyrpides N.C."/>
            <person name="Klenk H.P."/>
            <person name="Woyke T."/>
        </authorList>
    </citation>
    <scope>NUCLEOTIDE SEQUENCE [LARGE SCALE GENOMIC DNA]</scope>
    <source>
        <strain evidence="5">ATCC 27775 / DSM 1100 / LMG 10767 / O</strain>
    </source>
</reference>
<sequence length="80" mass="8563">MTIKILAFGITRDILGGSSLEMQIPGNTRVADLRATLYAQYPALQKLSTLAIALNTEYASDEELIGEKDEVVLIPPVSGG</sequence>
<dbReference type="KEGG" id="hhy:Halhy_2124"/>
<dbReference type="OrthoDB" id="598356at2"/>
<evidence type="ECO:0000313" key="5">
    <source>
        <dbReference type="Proteomes" id="UP000008461"/>
    </source>
</evidence>